<dbReference type="AlphaFoldDB" id="A0A6P1NKE5"/>
<evidence type="ECO:0000256" key="1">
    <source>
        <dbReference type="SAM" id="MobiDB-lite"/>
    </source>
</evidence>
<proteinExistence type="predicted"/>
<evidence type="ECO:0000256" key="2">
    <source>
        <dbReference type="SAM" id="Phobius"/>
    </source>
</evidence>
<feature type="compositionally biased region" description="Low complexity" evidence="1">
    <location>
        <begin position="139"/>
        <end position="158"/>
    </location>
</feature>
<feature type="region of interest" description="Disordered" evidence="1">
    <location>
        <begin position="139"/>
        <end position="202"/>
    </location>
</feature>
<dbReference type="EMBL" id="CP047898">
    <property type="protein sequence ID" value="QHK18964.1"/>
    <property type="molecule type" value="Genomic_DNA"/>
</dbReference>
<evidence type="ECO:0000313" key="3">
    <source>
        <dbReference type="EMBL" id="QHK18964.1"/>
    </source>
</evidence>
<keyword evidence="4" id="KW-1185">Reference proteome</keyword>
<dbReference type="Proteomes" id="UP000464186">
    <property type="component" value="Chromosome"/>
</dbReference>
<gene>
    <name evidence="3" type="ORF">GU243_03410</name>
</gene>
<keyword evidence="2" id="KW-0472">Membrane</keyword>
<evidence type="ECO:0000313" key="4">
    <source>
        <dbReference type="Proteomes" id="UP000464186"/>
    </source>
</evidence>
<name>A0A6P1NKE5_9MICC</name>
<protein>
    <recommendedName>
        <fullName evidence="5">CU044_5270 family protein</fullName>
    </recommendedName>
</protein>
<evidence type="ECO:0008006" key="5">
    <source>
        <dbReference type="Google" id="ProtNLM"/>
    </source>
</evidence>
<keyword evidence="2" id="KW-0812">Transmembrane</keyword>
<dbReference type="KEGG" id="psey:GU243_03410"/>
<feature type="compositionally biased region" description="Polar residues" evidence="1">
    <location>
        <begin position="183"/>
        <end position="194"/>
    </location>
</feature>
<feature type="transmembrane region" description="Helical" evidence="2">
    <location>
        <begin position="60"/>
        <end position="80"/>
    </location>
</feature>
<reference evidence="3 4" key="1">
    <citation type="submission" date="2020-01" db="EMBL/GenBank/DDBJ databases">
        <title>Pseudarthrobacter psychrotolerans sp. nov., isolated from antarctic soil.</title>
        <authorList>
            <person name="Shin Y."/>
            <person name="Park W."/>
        </authorList>
    </citation>
    <scope>NUCLEOTIDE SEQUENCE [LARGE SCALE GENOMIC DNA]</scope>
    <source>
        <strain evidence="3 4">YJ56</strain>
    </source>
</reference>
<feature type="compositionally biased region" description="Basic residues" evidence="1">
    <location>
        <begin position="167"/>
        <end position="181"/>
    </location>
</feature>
<dbReference type="InterPro" id="IPR047789">
    <property type="entry name" value="CU044_5270-like"/>
</dbReference>
<sequence length="353" mass="36851">MDDLQLLREMRSDIGSAPPATLARGRNKLMSKISSNSRPEATIITHTPANVSPIRFRRRVLFASAAAALLVAGIVVADVVRPSGPGATAEAAEILNNAAAATIQTADPVVGPGQYLKIDTTAVYTTGVALGTLERAAVPWSGWTSPPTSSTSPQTTQPNGSGTAKPASRRRSSARKPRQKRPNTSSPSLTTPQDGRTPAGIGGNFYGEQRLLLAGLPLEEGVKNLPRDPQALLDAIRQRGKQGRPEAETLETIAAALRTGVVPADLRAALYKAAALIPGVTVVDREANLDGKVGTAIGIEHPNRGTRTDIIIDHATGLLIGERVVTLTPGETFPAGTATAWTSVRTSVVNTAP</sequence>
<keyword evidence="2" id="KW-1133">Transmembrane helix</keyword>
<dbReference type="NCBIfam" id="NF038083">
    <property type="entry name" value="CU044_5270_fam"/>
    <property type="match status" value="1"/>
</dbReference>
<accession>A0A6P1NKE5</accession>
<organism evidence="3 4">
    <name type="scientific">Pseudarthrobacter psychrotolerans</name>
    <dbReference type="NCBI Taxonomy" id="2697569"/>
    <lineage>
        <taxon>Bacteria</taxon>
        <taxon>Bacillati</taxon>
        <taxon>Actinomycetota</taxon>
        <taxon>Actinomycetes</taxon>
        <taxon>Micrococcales</taxon>
        <taxon>Micrococcaceae</taxon>
        <taxon>Pseudarthrobacter</taxon>
    </lineage>
</organism>